<keyword evidence="2" id="KW-1185">Reference proteome</keyword>
<name>V5E0X1_9GAMM</name>
<dbReference type="Pfam" id="PF07295">
    <property type="entry name" value="DUF1451"/>
    <property type="match status" value="1"/>
</dbReference>
<dbReference type="EMBL" id="AYLO01000031">
    <property type="protein sequence ID" value="ESS73201.1"/>
    <property type="molecule type" value="Genomic_DNA"/>
</dbReference>
<protein>
    <recommendedName>
        <fullName evidence="3">Zinc ribbon-containing protein</fullName>
    </recommendedName>
</protein>
<dbReference type="eggNOG" id="COG2888">
    <property type="taxonomic scope" value="Bacteria"/>
</dbReference>
<dbReference type="Proteomes" id="UP000017842">
    <property type="component" value="Unassembled WGS sequence"/>
</dbReference>
<dbReference type="AlphaFoldDB" id="V5E0X1"/>
<reference evidence="1 2" key="1">
    <citation type="journal article" date="2013" name="Genome Announc.">
        <title>Draft Genome Sequence of the Methanotrophic Gammaproteobacterium Methyloglobulus morosus DSM 22980 Strain KoM1.</title>
        <authorList>
            <person name="Poehlein A."/>
            <person name="Deutzmann J.S."/>
            <person name="Daniel R."/>
            <person name="Simeonova D.D."/>
        </authorList>
    </citation>
    <scope>NUCLEOTIDE SEQUENCE [LARGE SCALE GENOMIC DNA]</scope>
    <source>
        <strain evidence="1 2">KoM1</strain>
    </source>
</reference>
<dbReference type="RefSeq" id="WP_023493809.1">
    <property type="nucleotide sequence ID" value="NZ_AYLO01000031.1"/>
</dbReference>
<evidence type="ECO:0000313" key="2">
    <source>
        <dbReference type="Proteomes" id="UP000017842"/>
    </source>
</evidence>
<accession>V5E0X1</accession>
<sequence>MAKNKFVTAYTDLMEHLYIAMDNTLHSMADALEIAKEKIGRVGSLTVEEIDTISDALKRDIESAAHGLPEHQDKNTLSEWFKFDIDLIENFTLDAFLSLADKTRIELAKLGEQAKHHQYQSGEVTLPGTFTCDQCGKEIAFKQPSQIPECPACHGKSFTRI</sequence>
<dbReference type="OrthoDB" id="3174978at2"/>
<organism evidence="1 2">
    <name type="scientific">Methyloglobulus morosus KoM1</name>
    <dbReference type="NCBI Taxonomy" id="1116472"/>
    <lineage>
        <taxon>Bacteria</taxon>
        <taxon>Pseudomonadati</taxon>
        <taxon>Pseudomonadota</taxon>
        <taxon>Gammaproteobacteria</taxon>
        <taxon>Methylococcales</taxon>
        <taxon>Methylococcaceae</taxon>
        <taxon>Methyloglobulus</taxon>
    </lineage>
</organism>
<proteinExistence type="predicted"/>
<dbReference type="STRING" id="1116472.MGMO_31c00060"/>
<gene>
    <name evidence="1" type="ORF">MGMO_31c00060</name>
</gene>
<evidence type="ECO:0008006" key="3">
    <source>
        <dbReference type="Google" id="ProtNLM"/>
    </source>
</evidence>
<comment type="caution">
    <text evidence="1">The sequence shown here is derived from an EMBL/GenBank/DDBJ whole genome shotgun (WGS) entry which is preliminary data.</text>
</comment>
<dbReference type="PATRIC" id="fig|1116472.3.peg.938"/>
<dbReference type="InterPro" id="IPR009912">
    <property type="entry name" value="DUF1451"/>
</dbReference>
<evidence type="ECO:0000313" key="1">
    <source>
        <dbReference type="EMBL" id="ESS73201.1"/>
    </source>
</evidence>